<dbReference type="AlphaFoldDB" id="A0A1H1VDH6"/>
<dbReference type="OrthoDB" id="1466765at2"/>
<proteinExistence type="predicted"/>
<dbReference type="InterPro" id="IPR017853">
    <property type="entry name" value="GH"/>
</dbReference>
<feature type="signal peptide" evidence="1">
    <location>
        <begin position="1"/>
        <end position="20"/>
    </location>
</feature>
<dbReference type="EMBL" id="LT629740">
    <property type="protein sequence ID" value="SDS82794.1"/>
    <property type="molecule type" value="Genomic_DNA"/>
</dbReference>
<reference evidence="2 3" key="1">
    <citation type="submission" date="2016-10" db="EMBL/GenBank/DDBJ databases">
        <authorList>
            <person name="de Groot N.N."/>
        </authorList>
    </citation>
    <scope>NUCLEOTIDE SEQUENCE [LARGE SCALE GENOMIC DNA]</scope>
    <source>
        <strain evidence="2 3">MP1X4</strain>
    </source>
</reference>
<evidence type="ECO:0008006" key="4">
    <source>
        <dbReference type="Google" id="ProtNLM"/>
    </source>
</evidence>
<dbReference type="Gene3D" id="3.20.20.80">
    <property type="entry name" value="Glycosidases"/>
    <property type="match status" value="1"/>
</dbReference>
<dbReference type="SUPFAM" id="SSF51445">
    <property type="entry name" value="(Trans)glycosidases"/>
    <property type="match status" value="1"/>
</dbReference>
<dbReference type="RefSeq" id="WP_157682099.1">
    <property type="nucleotide sequence ID" value="NZ_LT629740.1"/>
</dbReference>
<accession>A0A1H1VDH6</accession>
<keyword evidence="3" id="KW-1185">Reference proteome</keyword>
<dbReference type="Proteomes" id="UP000199679">
    <property type="component" value="Chromosome I"/>
</dbReference>
<evidence type="ECO:0000256" key="1">
    <source>
        <dbReference type="SAM" id="SignalP"/>
    </source>
</evidence>
<gene>
    <name evidence="2" type="ORF">SAMN05216490_1896</name>
</gene>
<evidence type="ECO:0000313" key="2">
    <source>
        <dbReference type="EMBL" id="SDS82794.1"/>
    </source>
</evidence>
<keyword evidence="1" id="KW-0732">Signal</keyword>
<dbReference type="STRING" id="652787.SAMN05216490_1896"/>
<name>A0A1H1VDH6_MUCMA</name>
<evidence type="ECO:0000313" key="3">
    <source>
        <dbReference type="Proteomes" id="UP000199679"/>
    </source>
</evidence>
<protein>
    <recommendedName>
        <fullName evidence="4">Glycosyl hydrolase catalytic core</fullName>
    </recommendedName>
</protein>
<organism evidence="2 3">
    <name type="scientific">Mucilaginibacter mallensis</name>
    <dbReference type="NCBI Taxonomy" id="652787"/>
    <lineage>
        <taxon>Bacteria</taxon>
        <taxon>Pseudomonadati</taxon>
        <taxon>Bacteroidota</taxon>
        <taxon>Sphingobacteriia</taxon>
        <taxon>Sphingobacteriales</taxon>
        <taxon>Sphingobacteriaceae</taxon>
        <taxon>Mucilaginibacter</taxon>
    </lineage>
</organism>
<feature type="chain" id="PRO_5009263140" description="Glycosyl hydrolase catalytic core" evidence="1">
    <location>
        <begin position="21"/>
        <end position="377"/>
    </location>
</feature>
<sequence>MKKGLCLIMMLILSFVLVKAQNNKVIIGVNLVNVPQNLTVAEQESILTAMQNAGVKVIRAGDVVNDKGIKFIQRVYAHGIKIEMIVDMAYAPGTPWPSAPKGFNGLWRAPPLSKADPDSCAGYFKRLIDKLEAKGIVLAGLELGNELNWAGFNADFPLPGEGRVLGLNDLTSDPEGILFAKGLLQYLKVLTVLKNVRDQSKLNRNTPIITAGLADLSGGTWTQHEKADAVSIDATLNFLRDHGLDKLVDGYGIHCYPTGTGPGTAVGAKARYTHLIQNGLDECQPPGSKNGKPCWFTEWGFAVNTDACPVIDTARVQLVNEMRGYFGQLAKQQRLGGLLFYNWQGNIHAVKEDRASAFRCGSLTESGRIAIANNLNQ</sequence>